<dbReference type="InterPro" id="IPR022601">
    <property type="entry name" value="DUF3160"/>
</dbReference>
<organism evidence="2">
    <name type="scientific">Levilinea saccharolytica</name>
    <dbReference type="NCBI Taxonomy" id="229921"/>
    <lineage>
        <taxon>Bacteria</taxon>
        <taxon>Bacillati</taxon>
        <taxon>Chloroflexota</taxon>
        <taxon>Anaerolineae</taxon>
        <taxon>Anaerolineales</taxon>
        <taxon>Anaerolineaceae</taxon>
        <taxon>Levilinea</taxon>
    </lineage>
</organism>
<evidence type="ECO:0000313" key="2">
    <source>
        <dbReference type="EMBL" id="GAP19140.1"/>
    </source>
</evidence>
<sequence>MSAKAKRMWTVGVCAGLLTALLACNLPFGGQPKPALTVTAAPEAAPSTAAAAVPLDPAELYPPPFAEYPLRTVTLPQASPPSYSLPVSLDGILPAAGVELTPAQRQALQAHGFVVVPPVPGAHKEFYQVYERLRYESGGHIYVTADAVLHVYHLLFSKLLRDLEQDVFLPDLQRLTQGMLAASAEQYQILRGGPLGEAALGNAAYFGVAARLLGLEDAVPPEAEERVQAELALIESAQGPAVSPIWEPGGEYLEDYSQYIPRGHYTRSAEMERYFRAMMWYGRMTFRLRSELETQRALLITLAAQQGQSGEQANLDLWKTIYEPIGFLVGKAEDPSIYEYGAAARAVYGDALGLDALADPARLAQFRASARALPPPRVNSMWVWLGEEQDEATQGFRFMGQRFTLDAYIFGQLIWQKVGSFENRRDLPRGMDVLAAMGSQEALTILEEMGETQYDHYLSQMDKVRGEVAALSQEDWTQNVYWGWLYNFQPLLTPKDGRYPAYMRTAAWQRKELNTALGSYTELKHDTLLYAKQVMAEMGGAEPEEGAQGYVEPVPEVYARLYALAHMTRAGLQQRGLAVDSLGALENLMDLLGFLQTCAEKELAGQALSPEERLRIYYFGGELEALTLAAADSADIHASALEDQPAALVADVATGIGRVLEEAVGDPALIYVILPDEPYRLGAGAVYSYYEFALPSEERMTDETWRGLVAAGKTPPLPEWTRLFMPQE</sequence>
<dbReference type="EMBL" id="DF967975">
    <property type="protein sequence ID" value="GAP19140.1"/>
    <property type="molecule type" value="Genomic_DNA"/>
</dbReference>
<feature type="signal peptide" evidence="1">
    <location>
        <begin position="1"/>
        <end position="25"/>
    </location>
</feature>
<dbReference type="PROSITE" id="PS51257">
    <property type="entry name" value="PROKAR_LIPOPROTEIN"/>
    <property type="match status" value="1"/>
</dbReference>
<dbReference type="OrthoDB" id="353549at2"/>
<keyword evidence="1" id="KW-0732">Signal</keyword>
<dbReference type="Pfam" id="PF11369">
    <property type="entry name" value="DUF3160"/>
    <property type="match status" value="1"/>
</dbReference>
<reference evidence="2" key="1">
    <citation type="journal article" date="2015" name="Genome Announc.">
        <title>Draft Genome Sequences of Anaerolinea thermolimosa IMO-1, Bellilinea caldifistulae GOMI-1, Leptolinea tardivitalis YMTK-2, Levilinea saccharolytica KIBI-1, Longilinea arvoryzae KOME-1, Previously Described as Members of the Class Anaerolineae (Chloroflexi).</title>
        <authorList>
            <person name="Matsuura N."/>
            <person name="Tourlousse M.D."/>
            <person name="Ohashi A."/>
            <person name="Hugenholtz P."/>
            <person name="Sekiguchi Y."/>
        </authorList>
    </citation>
    <scope>NUCLEOTIDE SEQUENCE</scope>
    <source>
        <strain evidence="2">KIBI-1</strain>
    </source>
</reference>
<evidence type="ECO:0000256" key="1">
    <source>
        <dbReference type="SAM" id="SignalP"/>
    </source>
</evidence>
<feature type="chain" id="PRO_5005838871" description="DUF3160 domain-containing protein" evidence="1">
    <location>
        <begin position="26"/>
        <end position="728"/>
    </location>
</feature>
<evidence type="ECO:0008006" key="3">
    <source>
        <dbReference type="Google" id="ProtNLM"/>
    </source>
</evidence>
<protein>
    <recommendedName>
        <fullName evidence="3">DUF3160 domain-containing protein</fullName>
    </recommendedName>
</protein>
<name>A0A0M9U2Y7_9CHLR</name>
<dbReference type="RefSeq" id="WP_062419446.1">
    <property type="nucleotide sequence ID" value="NZ_BBXZ01000159.1"/>
</dbReference>
<gene>
    <name evidence="2" type="ORF">LSAC_03039</name>
</gene>
<accession>A0A0M9U2Y7</accession>
<proteinExistence type="predicted"/>
<dbReference type="SMART" id="SM01325">
    <property type="entry name" value="DUF3160"/>
    <property type="match status" value="1"/>
</dbReference>
<dbReference type="AlphaFoldDB" id="A0A0M9U2Y7"/>